<organism evidence="2 3">
    <name type="scientific">Sphingobacterium haloxyli</name>
    <dbReference type="NCBI Taxonomy" id="2100533"/>
    <lineage>
        <taxon>Bacteria</taxon>
        <taxon>Pseudomonadati</taxon>
        <taxon>Bacteroidota</taxon>
        <taxon>Sphingobacteriia</taxon>
        <taxon>Sphingobacteriales</taxon>
        <taxon>Sphingobacteriaceae</taxon>
        <taxon>Sphingobacterium</taxon>
    </lineage>
</organism>
<dbReference type="GO" id="GO:0005975">
    <property type="term" value="P:carbohydrate metabolic process"/>
    <property type="evidence" value="ECO:0007669"/>
    <property type="project" value="InterPro"/>
</dbReference>
<dbReference type="InterPro" id="IPR012341">
    <property type="entry name" value="6hp_glycosidase-like_sf"/>
</dbReference>
<dbReference type="InterPro" id="IPR052043">
    <property type="entry name" value="PolySaccharide_Degr_Enz"/>
</dbReference>
<sequence length="456" mass="51347">MKKYIIFALLPLLFTACRQHQDSKAALWSHKMVDSHGLGDFYCNRHYQSKLDSTGWDYVSGLVAGAVLETWKQYPEKKEYYQSVKAFADLNLNEDGTMIINSKGGSALRPSNIDDLPAGRIYFTLYEEELRKGNTKDANRYRNAVDLIRNTLKYDHSRIADGLPGAGGFFHKAIYPNQMWLDGLYMGSPIYAQWESTFGIADSVEYNASWDDIALQFKTIHQKTYNADKQLNYHAWSATPADSNSFWANQQDPFFGCSQEFWARGMGWYFAALIDVLEFMPKSHASYSEIVDIANQVAAGLNRWQDDESGLWYQLLQYDASMTADGKGDTIAGEVYNIGHAANYLESSASSIFTYAYLKGIRLGILDRATYLPVAEKAYQGILKAFIREEQRSSKIDIIQSCASAGLGPAKDPSRTGTINYYLVGKDVTIVENEGKAIGTFILASLEHERLHDSDR</sequence>
<dbReference type="Gene3D" id="1.50.10.10">
    <property type="match status" value="1"/>
</dbReference>
<dbReference type="EMBL" id="PVBQ01000001">
    <property type="protein sequence ID" value="PRD49433.1"/>
    <property type="molecule type" value="Genomic_DNA"/>
</dbReference>
<dbReference type="GO" id="GO:0016787">
    <property type="term" value="F:hydrolase activity"/>
    <property type="evidence" value="ECO:0007669"/>
    <property type="project" value="UniProtKB-KW"/>
</dbReference>
<dbReference type="InterPro" id="IPR008928">
    <property type="entry name" value="6-hairpin_glycosidase_sf"/>
</dbReference>
<dbReference type="Pfam" id="PF07470">
    <property type="entry name" value="Glyco_hydro_88"/>
    <property type="match status" value="2"/>
</dbReference>
<evidence type="ECO:0000313" key="3">
    <source>
        <dbReference type="Proteomes" id="UP000239711"/>
    </source>
</evidence>
<dbReference type="OrthoDB" id="6381507at2"/>
<evidence type="ECO:0000313" key="2">
    <source>
        <dbReference type="EMBL" id="PRD49433.1"/>
    </source>
</evidence>
<proteinExistence type="predicted"/>
<dbReference type="InterPro" id="IPR010905">
    <property type="entry name" value="Glyco_hydro_88"/>
</dbReference>
<comment type="caution">
    <text evidence="2">The sequence shown here is derived from an EMBL/GenBank/DDBJ whole genome shotgun (WGS) entry which is preliminary data.</text>
</comment>
<dbReference type="PANTHER" id="PTHR33886">
    <property type="entry name" value="UNSATURATED RHAMNOGALACTURONAN HYDROLASE (EUROFUNG)"/>
    <property type="match status" value="1"/>
</dbReference>
<name>A0A2S9J9G3_9SPHI</name>
<reference evidence="2 3" key="1">
    <citation type="submission" date="2018-02" db="EMBL/GenBank/DDBJ databases">
        <title>The draft genome of Sphingobacterium sp. 5JN-11.</title>
        <authorList>
            <person name="Liu L."/>
            <person name="Li L."/>
            <person name="Liang L."/>
            <person name="Zhang X."/>
            <person name="Wang T."/>
        </authorList>
    </citation>
    <scope>NUCLEOTIDE SEQUENCE [LARGE SCALE GENOMIC DNA]</scope>
    <source>
        <strain evidence="2 3">5JN-11</strain>
    </source>
</reference>
<dbReference type="PANTHER" id="PTHR33886:SF8">
    <property type="entry name" value="UNSATURATED RHAMNOGALACTURONAN HYDROLASE (EUROFUNG)"/>
    <property type="match status" value="1"/>
</dbReference>
<dbReference type="Proteomes" id="UP000239711">
    <property type="component" value="Unassembled WGS sequence"/>
</dbReference>
<keyword evidence="1 2" id="KW-0378">Hydrolase</keyword>
<dbReference type="AlphaFoldDB" id="A0A2S9J9G3"/>
<dbReference type="SUPFAM" id="SSF48208">
    <property type="entry name" value="Six-hairpin glycosidases"/>
    <property type="match status" value="1"/>
</dbReference>
<accession>A0A2S9J9G3</accession>
<protein>
    <submittedName>
        <fullName evidence="2">Glycosyl hydrolase</fullName>
    </submittedName>
</protein>
<gene>
    <name evidence="2" type="ORF">C5745_01075</name>
</gene>
<dbReference type="PROSITE" id="PS51257">
    <property type="entry name" value="PROKAR_LIPOPROTEIN"/>
    <property type="match status" value="1"/>
</dbReference>
<evidence type="ECO:0000256" key="1">
    <source>
        <dbReference type="ARBA" id="ARBA00022801"/>
    </source>
</evidence>
<keyword evidence="3" id="KW-1185">Reference proteome</keyword>